<protein>
    <submittedName>
        <fullName evidence="1">Uncharacterized protein</fullName>
    </submittedName>
</protein>
<name>A0A1L5BKU1_SPHIB</name>
<dbReference type="Proteomes" id="UP000004550">
    <property type="component" value="Chromosome"/>
</dbReference>
<evidence type="ECO:0000313" key="2">
    <source>
        <dbReference type="Proteomes" id="UP000004550"/>
    </source>
</evidence>
<sequence>MVGSWVVKDEFCASGAPLIFGSDGKYTTEGATGAWSFGGNLLKIKEDGAKGTEIGKVEFISPKEFSVRWEDNRKESYRLCTSNGQEPWHPNVNLSGDTKPAPQLKLSPLSENDLADIVERGFSGKFQCHIKQSGKIIVGLADDMAWVRMSDQLNAFTHVEGHAIGPRYYRMSVGTGMPGVGLSVSPTDSWRDLGTYSVAPVEVRYNALGDDDGAGSALTGTIQCDNKVFLTES</sequence>
<dbReference type="EMBL" id="CP013070">
    <property type="protein sequence ID" value="APL93417.1"/>
    <property type="molecule type" value="Genomic_DNA"/>
</dbReference>
<reference evidence="1 2" key="1">
    <citation type="journal article" date="2012" name="J. Bacteriol.">
        <title>Genome sequence of Sphingobium indicum B90A, a hexachlorocyclohexane-degrading bacterium.</title>
        <authorList>
            <person name="Anand S."/>
            <person name="Sangwan N."/>
            <person name="Lata P."/>
            <person name="Kaur J."/>
            <person name="Dua A."/>
            <person name="Singh A.K."/>
            <person name="Verma M."/>
            <person name="Kaur J."/>
            <person name="Khurana J.P."/>
            <person name="Khurana P."/>
            <person name="Mathur S."/>
            <person name="Lal R."/>
        </authorList>
    </citation>
    <scope>NUCLEOTIDE SEQUENCE [LARGE SCALE GENOMIC DNA]</scope>
    <source>
        <strain evidence="2">DSM 16412 / CCM 7286 / MTCC 6364 / B90A</strain>
    </source>
</reference>
<gene>
    <name evidence="1" type="ORF">SIDU_02135</name>
</gene>
<dbReference type="KEGG" id="sinb:SIDU_02135"/>
<organism evidence="1 2">
    <name type="scientific">Sphingobium indicum (strain DSM 16412 / CCM 7286 / MTCC 6364 / B90A)</name>
    <dbReference type="NCBI Taxonomy" id="861109"/>
    <lineage>
        <taxon>Bacteria</taxon>
        <taxon>Pseudomonadati</taxon>
        <taxon>Pseudomonadota</taxon>
        <taxon>Alphaproteobacteria</taxon>
        <taxon>Sphingomonadales</taxon>
        <taxon>Sphingomonadaceae</taxon>
        <taxon>Sphingobium</taxon>
    </lineage>
</organism>
<accession>A0A1L5BKU1</accession>
<proteinExistence type="predicted"/>
<dbReference type="AlphaFoldDB" id="A0A1L5BKU1"/>
<evidence type="ECO:0000313" key="1">
    <source>
        <dbReference type="EMBL" id="APL93417.1"/>
    </source>
</evidence>